<dbReference type="SUPFAM" id="SSF117281">
    <property type="entry name" value="Kelch motif"/>
    <property type="match status" value="1"/>
</dbReference>
<dbReference type="PANTHER" id="PTHR24412">
    <property type="entry name" value="KELCH PROTEIN"/>
    <property type="match status" value="1"/>
</dbReference>
<dbReference type="InterPro" id="IPR015915">
    <property type="entry name" value="Kelch-typ_b-propeller"/>
</dbReference>
<dbReference type="Proteomes" id="UP000654345">
    <property type="component" value="Unassembled WGS sequence"/>
</dbReference>
<name>A0ABQ3UZY0_9CHLR</name>
<keyword evidence="2" id="KW-0677">Repeat</keyword>
<protein>
    <recommendedName>
        <fullName evidence="6">BACON domain-containing protein</fullName>
    </recommendedName>
</protein>
<dbReference type="Gene3D" id="2.120.10.80">
    <property type="entry name" value="Kelch-type beta propeller"/>
    <property type="match status" value="1"/>
</dbReference>
<gene>
    <name evidence="4" type="ORF">KSB_69190</name>
</gene>
<reference evidence="4 5" key="1">
    <citation type="journal article" date="2021" name="Int. J. Syst. Evol. Microbiol.">
        <title>Reticulibacter mediterranei gen. nov., sp. nov., within the new family Reticulibacteraceae fam. nov., and Ktedonospora formicarum gen. nov., sp. nov., Ktedonobacter robiniae sp. nov., Dictyobacter formicarum sp. nov. and Dictyobacter arantiisoli sp. nov., belonging to the class Ktedonobacteria.</title>
        <authorList>
            <person name="Yabe S."/>
            <person name="Zheng Y."/>
            <person name="Wang C.M."/>
            <person name="Sakai Y."/>
            <person name="Abe K."/>
            <person name="Yokota A."/>
            <person name="Donadio S."/>
            <person name="Cavaletti L."/>
            <person name="Monciardini P."/>
        </authorList>
    </citation>
    <scope>NUCLEOTIDE SEQUENCE [LARGE SCALE GENOMIC DNA]</scope>
    <source>
        <strain evidence="4 5">SOSP1-30</strain>
    </source>
</reference>
<evidence type="ECO:0000256" key="2">
    <source>
        <dbReference type="ARBA" id="ARBA00022737"/>
    </source>
</evidence>
<keyword evidence="3" id="KW-0472">Membrane</keyword>
<evidence type="ECO:0000313" key="4">
    <source>
        <dbReference type="EMBL" id="GHO58444.1"/>
    </source>
</evidence>
<accession>A0ABQ3UZY0</accession>
<evidence type="ECO:0000256" key="3">
    <source>
        <dbReference type="SAM" id="Phobius"/>
    </source>
</evidence>
<proteinExistence type="predicted"/>
<keyword evidence="1" id="KW-0880">Kelch repeat</keyword>
<dbReference type="SMART" id="SM00612">
    <property type="entry name" value="Kelch"/>
    <property type="match status" value="2"/>
</dbReference>
<dbReference type="RefSeq" id="WP_201374734.1">
    <property type="nucleotide sequence ID" value="NZ_BNJG01000003.1"/>
</dbReference>
<dbReference type="InterPro" id="IPR006652">
    <property type="entry name" value="Kelch_1"/>
</dbReference>
<evidence type="ECO:0000256" key="1">
    <source>
        <dbReference type="ARBA" id="ARBA00022441"/>
    </source>
</evidence>
<dbReference type="Pfam" id="PF01344">
    <property type="entry name" value="Kelch_1"/>
    <property type="match status" value="1"/>
</dbReference>
<dbReference type="PANTHER" id="PTHR24412:SF489">
    <property type="entry name" value="RING FINGER DOMAIN AND KELCH REPEAT-CONTAINING PROTEIN DDB_G0271372"/>
    <property type="match status" value="1"/>
</dbReference>
<keyword evidence="3" id="KW-0812">Transmembrane</keyword>
<dbReference type="Pfam" id="PF07646">
    <property type="entry name" value="Kelch_2"/>
    <property type="match status" value="1"/>
</dbReference>
<feature type="transmembrane region" description="Helical" evidence="3">
    <location>
        <begin position="122"/>
        <end position="144"/>
    </location>
</feature>
<evidence type="ECO:0008006" key="6">
    <source>
        <dbReference type="Google" id="ProtNLM"/>
    </source>
</evidence>
<comment type="caution">
    <text evidence="4">The sequence shown here is derived from an EMBL/GenBank/DDBJ whole genome shotgun (WGS) entry which is preliminary data.</text>
</comment>
<organism evidence="4 5">
    <name type="scientific">Ktedonobacter robiniae</name>
    <dbReference type="NCBI Taxonomy" id="2778365"/>
    <lineage>
        <taxon>Bacteria</taxon>
        <taxon>Bacillati</taxon>
        <taxon>Chloroflexota</taxon>
        <taxon>Ktedonobacteria</taxon>
        <taxon>Ktedonobacterales</taxon>
        <taxon>Ktedonobacteraceae</taxon>
        <taxon>Ktedonobacter</taxon>
    </lineage>
</organism>
<sequence length="300" mass="31514">MSSSFAITAATSSVPLDSSRQVQTSFTVSNTTTRVISGRARVVALSSAASSWLTLLGESEREFASTGSQQYTVQITVPPGAPTGDYTFRLDMLDLANPDDDTSEGPTVKFTVPAAAPVKKPFPWWIVAAALGALILLGGAAYGLSQITRKAPAPIAMQPTVTPTVVAGQWKSVAPMPTAREGLVVVRGSDGRLYAIGGHGINPDGSYYLTRVEIYDAAKNTWTTGTQMPTRRGYLAAVLGPDGLIYAIGGTNRVADSGNNQLSTVDTYDPLTDTWTTLASTLPTLVPTLLLPWGPMGASM</sequence>
<dbReference type="InterPro" id="IPR011498">
    <property type="entry name" value="Kelch_2"/>
</dbReference>
<evidence type="ECO:0000313" key="5">
    <source>
        <dbReference type="Proteomes" id="UP000654345"/>
    </source>
</evidence>
<keyword evidence="3" id="KW-1133">Transmembrane helix</keyword>
<dbReference type="EMBL" id="BNJG01000003">
    <property type="protein sequence ID" value="GHO58444.1"/>
    <property type="molecule type" value="Genomic_DNA"/>
</dbReference>
<keyword evidence="5" id="KW-1185">Reference proteome</keyword>